<dbReference type="Proteomes" id="UP000271098">
    <property type="component" value="Unassembled WGS sequence"/>
</dbReference>
<name>A0A3P6QNL0_9BILA</name>
<evidence type="ECO:0000313" key="2">
    <source>
        <dbReference type="Proteomes" id="UP000271098"/>
    </source>
</evidence>
<sequence length="53" mass="5837">MRTESLCRSGGACSRCSGNWRGNSCTSSSSSSSSFLRKLTFPPLRPNYECRRA</sequence>
<gene>
    <name evidence="1" type="ORF">GPUH_LOCUS4820</name>
</gene>
<proteinExistence type="predicted"/>
<accession>A0A3P6QNL0</accession>
<keyword evidence="2" id="KW-1185">Reference proteome</keyword>
<organism evidence="1 2">
    <name type="scientific">Gongylonema pulchrum</name>
    <dbReference type="NCBI Taxonomy" id="637853"/>
    <lineage>
        <taxon>Eukaryota</taxon>
        <taxon>Metazoa</taxon>
        <taxon>Ecdysozoa</taxon>
        <taxon>Nematoda</taxon>
        <taxon>Chromadorea</taxon>
        <taxon>Rhabditida</taxon>
        <taxon>Spirurina</taxon>
        <taxon>Spiruromorpha</taxon>
        <taxon>Spiruroidea</taxon>
        <taxon>Gongylonematidae</taxon>
        <taxon>Gongylonema</taxon>
    </lineage>
</organism>
<evidence type="ECO:0000313" key="1">
    <source>
        <dbReference type="EMBL" id="VDK47537.1"/>
    </source>
</evidence>
<dbReference type="AlphaFoldDB" id="A0A3P6QNL0"/>
<protein>
    <submittedName>
        <fullName evidence="1">Uncharacterized protein</fullName>
    </submittedName>
</protein>
<reference evidence="1 2" key="1">
    <citation type="submission" date="2018-11" db="EMBL/GenBank/DDBJ databases">
        <authorList>
            <consortium name="Pathogen Informatics"/>
        </authorList>
    </citation>
    <scope>NUCLEOTIDE SEQUENCE [LARGE SCALE GENOMIC DNA]</scope>
</reference>
<dbReference type="EMBL" id="UYRT01009493">
    <property type="protein sequence ID" value="VDK47537.1"/>
    <property type="molecule type" value="Genomic_DNA"/>
</dbReference>